<dbReference type="Proteomes" id="UP000033874">
    <property type="component" value="Unassembled WGS sequence"/>
</dbReference>
<dbReference type="PATRIC" id="fig|56193.3.peg.1650"/>
<evidence type="ECO:0000313" key="1">
    <source>
        <dbReference type="EMBL" id="KKW92838.1"/>
    </source>
</evidence>
<organism evidence="1 2">
    <name type="scientific">Sphingobium chungbukense</name>
    <dbReference type="NCBI Taxonomy" id="56193"/>
    <lineage>
        <taxon>Bacteria</taxon>
        <taxon>Pseudomonadati</taxon>
        <taxon>Pseudomonadota</taxon>
        <taxon>Alphaproteobacteria</taxon>
        <taxon>Sphingomonadales</taxon>
        <taxon>Sphingomonadaceae</taxon>
        <taxon>Sphingobium</taxon>
    </lineage>
</organism>
<dbReference type="RefSeq" id="WP_046763049.1">
    <property type="nucleotide sequence ID" value="NZ_LBIC01000003.1"/>
</dbReference>
<evidence type="ECO:0000313" key="2">
    <source>
        <dbReference type="Proteomes" id="UP000033874"/>
    </source>
</evidence>
<dbReference type="EMBL" id="LBIC01000003">
    <property type="protein sequence ID" value="KKW92838.1"/>
    <property type="molecule type" value="Genomic_DNA"/>
</dbReference>
<proteinExistence type="predicted"/>
<keyword evidence="2" id="KW-1185">Reference proteome</keyword>
<sequence>MAHYAAQIISGGNILISGTSFDRSYFEARLDRNRRLAARSRNPEIRAIHLEYVRLYSQLLELKDGVPV</sequence>
<accession>A0A0M3ASG9</accession>
<dbReference type="STRING" id="56193.YP76_08010"/>
<comment type="caution">
    <text evidence="1">The sequence shown here is derived from an EMBL/GenBank/DDBJ whole genome shotgun (WGS) entry which is preliminary data.</text>
</comment>
<dbReference type="AlphaFoldDB" id="A0A0M3ASG9"/>
<name>A0A0M3ASG9_9SPHN</name>
<protein>
    <submittedName>
        <fullName evidence="1">Uncharacterized protein</fullName>
    </submittedName>
</protein>
<reference evidence="1 2" key="1">
    <citation type="submission" date="2015-04" db="EMBL/GenBank/DDBJ databases">
        <title>Genome sequence of aromatic hydrocarbons-degrading Sphingobium chungbukense DJ77.</title>
        <authorList>
            <person name="Kim Y.-C."/>
            <person name="Chae J.-C."/>
        </authorList>
    </citation>
    <scope>NUCLEOTIDE SEQUENCE [LARGE SCALE GENOMIC DNA]</scope>
    <source>
        <strain evidence="1 2">DJ77</strain>
    </source>
</reference>
<gene>
    <name evidence="1" type="ORF">YP76_08010</name>
</gene>